<evidence type="ECO:0000313" key="9">
    <source>
        <dbReference type="Proteomes" id="UP000019486"/>
    </source>
</evidence>
<dbReference type="EMBL" id="AVFL01000010">
    <property type="protein sequence ID" value="EWY39913.1"/>
    <property type="molecule type" value="Genomic_DNA"/>
</dbReference>
<comment type="catalytic activity">
    <reaction evidence="1">
        <text>ATP + protein L-histidine = ADP + protein N-phospho-L-histidine.</text>
        <dbReference type="EC" id="2.7.13.3"/>
    </reaction>
</comment>
<keyword evidence="5" id="KW-0812">Transmembrane</keyword>
<feature type="transmembrane region" description="Helical" evidence="5">
    <location>
        <begin position="47"/>
        <end position="70"/>
    </location>
</feature>
<dbReference type="SUPFAM" id="SSF47384">
    <property type="entry name" value="Homodimeric domain of signal transducing histidine kinase"/>
    <property type="match status" value="1"/>
</dbReference>
<evidence type="ECO:0000313" key="8">
    <source>
        <dbReference type="EMBL" id="EWY39913.1"/>
    </source>
</evidence>
<dbReference type="SUPFAM" id="SSF55874">
    <property type="entry name" value="ATPase domain of HSP90 chaperone/DNA topoisomerase II/histidine kinase"/>
    <property type="match status" value="1"/>
</dbReference>
<dbReference type="PANTHER" id="PTHR43065:SF42">
    <property type="entry name" value="TWO-COMPONENT SENSOR PPRA"/>
    <property type="match status" value="1"/>
</dbReference>
<dbReference type="Gene3D" id="3.30.450.20">
    <property type="entry name" value="PAS domain"/>
    <property type="match status" value="2"/>
</dbReference>
<name>W9H7Y2_9PROT</name>
<organism evidence="8 9">
    <name type="scientific">Skermanella stibiiresistens SB22</name>
    <dbReference type="NCBI Taxonomy" id="1385369"/>
    <lineage>
        <taxon>Bacteria</taxon>
        <taxon>Pseudomonadati</taxon>
        <taxon>Pseudomonadota</taxon>
        <taxon>Alphaproteobacteria</taxon>
        <taxon>Rhodospirillales</taxon>
        <taxon>Azospirillaceae</taxon>
        <taxon>Skermanella</taxon>
    </lineage>
</organism>
<dbReference type="Pfam" id="PF13426">
    <property type="entry name" value="PAS_9"/>
    <property type="match status" value="1"/>
</dbReference>
<dbReference type="CDD" id="cd00082">
    <property type="entry name" value="HisKA"/>
    <property type="match status" value="1"/>
</dbReference>
<dbReference type="STRING" id="1385369.N825_04825"/>
<dbReference type="Pfam" id="PF00072">
    <property type="entry name" value="Response_reg"/>
    <property type="match status" value="1"/>
</dbReference>
<dbReference type="Gene3D" id="3.30.565.10">
    <property type="entry name" value="Histidine kinase-like ATPase, C-terminal domain"/>
    <property type="match status" value="1"/>
</dbReference>
<keyword evidence="5" id="KW-0472">Membrane</keyword>
<dbReference type="InterPro" id="IPR001789">
    <property type="entry name" value="Sig_transdc_resp-reg_receiver"/>
</dbReference>
<dbReference type="Gene3D" id="3.40.50.2300">
    <property type="match status" value="1"/>
</dbReference>
<keyword evidence="3 4" id="KW-0597">Phosphoprotein</keyword>
<evidence type="ECO:0000256" key="4">
    <source>
        <dbReference type="PROSITE-ProRule" id="PRU00169"/>
    </source>
</evidence>
<dbReference type="SMART" id="SM00388">
    <property type="entry name" value="HisKA"/>
    <property type="match status" value="1"/>
</dbReference>
<keyword evidence="9" id="KW-1185">Reference proteome</keyword>
<dbReference type="InterPro" id="IPR000014">
    <property type="entry name" value="PAS"/>
</dbReference>
<dbReference type="InterPro" id="IPR035965">
    <property type="entry name" value="PAS-like_dom_sf"/>
</dbReference>
<feature type="modified residue" description="4-aspartylphosphate" evidence="4">
    <location>
        <position position="661"/>
    </location>
</feature>
<dbReference type="SMART" id="SM00387">
    <property type="entry name" value="HATPase_c"/>
    <property type="match status" value="1"/>
</dbReference>
<dbReference type="NCBIfam" id="TIGR00229">
    <property type="entry name" value="sensory_box"/>
    <property type="match status" value="1"/>
</dbReference>
<dbReference type="Pfam" id="PF00512">
    <property type="entry name" value="HisKA"/>
    <property type="match status" value="1"/>
</dbReference>
<dbReference type="SMART" id="SM00448">
    <property type="entry name" value="REC"/>
    <property type="match status" value="1"/>
</dbReference>
<evidence type="ECO:0000259" key="6">
    <source>
        <dbReference type="PROSITE" id="PS50109"/>
    </source>
</evidence>
<evidence type="ECO:0000256" key="2">
    <source>
        <dbReference type="ARBA" id="ARBA00012438"/>
    </source>
</evidence>
<sequence length="728" mass="78371">MGGQVSDSDGPMVGLPIWRRVAPALLPAAVIATVATGLMTAPAMSDWITAAGSGLGLGLCVAVLVAVPLARALALTRSERDAAKRDGAEVTASLERLRRAIDSVPGGFVLRDRDGKVVFASTGYGRFHPDLEAIRETAGETIVSGPENHQEDSPWEETLRDGRVLLVDRRRTGDGGVVRVYTDITAQKQAEHLLRHRLTALEASIDGVAILDQAGAFTYLNDSHARMHGFDGARDVMGRSWLSLYSAAERARLKADALPRLIDEGRWRGEAIGRRRDGGTFAQELTLTGLDDGGMVYIVRDISERRRAEVERARLTEQFHQAQKLEAIGRLAGGIAHDFNNILAAMMGYASFLVEDLDPAAPEHEFAMQLMVAGERAKRLVQQILAFSRSEGIERETVNMIAVLDETVALLRATLPKSINLVSRVDAVSALVHANPTQMSQVLMNLCVNAADAIGGGPGELSLEIDMPSLDGGYADGLRAALDLRGDLIPARIGPGERPGSTRMWVGVLPINQELRVRYVRITVGDTGTGMPLEVMERMLEPFYTTKGVGKGTGLGLAAVHGIVSSHRGAMMIESVPGEGTRFQVYLPTLEGAVIEQAQSAANSPRGTERILIVDDEDMVSSVVAQGLERLGYEVACCVSADEALSVITEEPGAWDMVISDQMMPGMSGQELAERLRADHPRLPVILCSGYGDPVAEFGLDPEIGQILIKPVEAGHLAETVRKMLDQR</sequence>
<dbReference type="PANTHER" id="PTHR43065">
    <property type="entry name" value="SENSOR HISTIDINE KINASE"/>
    <property type="match status" value="1"/>
</dbReference>
<dbReference type="Gene3D" id="1.10.287.130">
    <property type="match status" value="1"/>
</dbReference>
<evidence type="ECO:0000256" key="3">
    <source>
        <dbReference type="ARBA" id="ARBA00022553"/>
    </source>
</evidence>
<feature type="domain" description="Histidine kinase" evidence="6">
    <location>
        <begin position="334"/>
        <end position="591"/>
    </location>
</feature>
<proteinExistence type="predicted"/>
<dbReference type="PROSITE" id="PS50110">
    <property type="entry name" value="RESPONSE_REGULATORY"/>
    <property type="match status" value="1"/>
</dbReference>
<dbReference type="SMART" id="SM00091">
    <property type="entry name" value="PAS"/>
    <property type="match status" value="2"/>
</dbReference>
<dbReference type="Proteomes" id="UP000019486">
    <property type="component" value="Unassembled WGS sequence"/>
</dbReference>
<dbReference type="PROSITE" id="PS50109">
    <property type="entry name" value="HIS_KIN"/>
    <property type="match status" value="1"/>
</dbReference>
<protein>
    <recommendedName>
        <fullName evidence="2">histidine kinase</fullName>
        <ecNumber evidence="2">2.7.13.3</ecNumber>
    </recommendedName>
</protein>
<keyword evidence="5" id="KW-1133">Transmembrane helix</keyword>
<evidence type="ECO:0000256" key="1">
    <source>
        <dbReference type="ARBA" id="ARBA00000085"/>
    </source>
</evidence>
<reference evidence="8 9" key="1">
    <citation type="submission" date="2013-08" db="EMBL/GenBank/DDBJ databases">
        <title>The genome sequence of Skermanella stibiiresistens.</title>
        <authorList>
            <person name="Zhu W."/>
            <person name="Wang G."/>
        </authorList>
    </citation>
    <scope>NUCLEOTIDE SEQUENCE [LARGE SCALE GENOMIC DNA]</scope>
    <source>
        <strain evidence="8 9">SB22</strain>
    </source>
</reference>
<dbReference type="Pfam" id="PF02518">
    <property type="entry name" value="HATPase_c"/>
    <property type="match status" value="1"/>
</dbReference>
<dbReference type="InterPro" id="IPR003661">
    <property type="entry name" value="HisK_dim/P_dom"/>
</dbReference>
<dbReference type="InterPro" id="IPR036097">
    <property type="entry name" value="HisK_dim/P_sf"/>
</dbReference>
<dbReference type="EC" id="2.7.13.3" evidence="2"/>
<feature type="transmembrane region" description="Helical" evidence="5">
    <location>
        <begin position="21"/>
        <end position="41"/>
    </location>
</feature>
<gene>
    <name evidence="8" type="ORF">N825_04825</name>
</gene>
<dbReference type="InterPro" id="IPR004358">
    <property type="entry name" value="Sig_transdc_His_kin-like_C"/>
</dbReference>
<dbReference type="SUPFAM" id="SSF55785">
    <property type="entry name" value="PYP-like sensor domain (PAS domain)"/>
    <property type="match status" value="2"/>
</dbReference>
<accession>W9H7Y2</accession>
<evidence type="ECO:0000259" key="7">
    <source>
        <dbReference type="PROSITE" id="PS50110"/>
    </source>
</evidence>
<dbReference type="GO" id="GO:0000155">
    <property type="term" value="F:phosphorelay sensor kinase activity"/>
    <property type="evidence" value="ECO:0007669"/>
    <property type="project" value="InterPro"/>
</dbReference>
<dbReference type="InterPro" id="IPR011006">
    <property type="entry name" value="CheY-like_superfamily"/>
</dbReference>
<dbReference type="PRINTS" id="PR00344">
    <property type="entry name" value="BCTRLSENSOR"/>
</dbReference>
<evidence type="ECO:0000256" key="5">
    <source>
        <dbReference type="SAM" id="Phobius"/>
    </source>
</evidence>
<dbReference type="CDD" id="cd00130">
    <property type="entry name" value="PAS"/>
    <property type="match status" value="1"/>
</dbReference>
<feature type="domain" description="Response regulatory" evidence="7">
    <location>
        <begin position="610"/>
        <end position="725"/>
    </location>
</feature>
<dbReference type="AlphaFoldDB" id="W9H7Y2"/>
<comment type="caution">
    <text evidence="8">The sequence shown here is derived from an EMBL/GenBank/DDBJ whole genome shotgun (WGS) entry which is preliminary data.</text>
</comment>
<dbReference type="InterPro" id="IPR036890">
    <property type="entry name" value="HATPase_C_sf"/>
</dbReference>
<dbReference type="InterPro" id="IPR003594">
    <property type="entry name" value="HATPase_dom"/>
</dbReference>
<dbReference type="SUPFAM" id="SSF52172">
    <property type="entry name" value="CheY-like"/>
    <property type="match status" value="1"/>
</dbReference>
<dbReference type="InterPro" id="IPR005467">
    <property type="entry name" value="His_kinase_dom"/>
</dbReference>